<dbReference type="Gene3D" id="3.20.20.70">
    <property type="entry name" value="Aldolase class I"/>
    <property type="match status" value="1"/>
</dbReference>
<dbReference type="AlphaFoldDB" id="X0UUL6"/>
<accession>X0UUL6</accession>
<organism evidence="2">
    <name type="scientific">marine sediment metagenome</name>
    <dbReference type="NCBI Taxonomy" id="412755"/>
    <lineage>
        <taxon>unclassified sequences</taxon>
        <taxon>metagenomes</taxon>
        <taxon>ecological metagenomes</taxon>
    </lineage>
</organism>
<evidence type="ECO:0008006" key="3">
    <source>
        <dbReference type="Google" id="ProtNLM"/>
    </source>
</evidence>
<dbReference type="InterPro" id="IPR001585">
    <property type="entry name" value="TAL/FSA"/>
</dbReference>
<feature type="non-terminal residue" evidence="2">
    <location>
        <position position="85"/>
    </location>
</feature>
<protein>
    <recommendedName>
        <fullName evidence="3">Transaldolase</fullName>
    </recommendedName>
</protein>
<name>X0UUL6_9ZZZZ</name>
<dbReference type="EMBL" id="BARS01012978">
    <property type="protein sequence ID" value="GAF92155.1"/>
    <property type="molecule type" value="Genomic_DNA"/>
</dbReference>
<keyword evidence="1" id="KW-0704">Schiff base</keyword>
<reference evidence="2" key="1">
    <citation type="journal article" date="2014" name="Front. Microbiol.">
        <title>High frequency of phylogenetically diverse reductive dehalogenase-homologous genes in deep subseafloor sedimentary metagenomes.</title>
        <authorList>
            <person name="Kawai M."/>
            <person name="Futagami T."/>
            <person name="Toyoda A."/>
            <person name="Takaki Y."/>
            <person name="Nishi S."/>
            <person name="Hori S."/>
            <person name="Arai W."/>
            <person name="Tsubouchi T."/>
            <person name="Morono Y."/>
            <person name="Uchiyama I."/>
            <person name="Ito T."/>
            <person name="Fujiyama A."/>
            <person name="Inagaki F."/>
            <person name="Takami H."/>
        </authorList>
    </citation>
    <scope>NUCLEOTIDE SEQUENCE</scope>
    <source>
        <strain evidence="2">Expedition CK06-06</strain>
    </source>
</reference>
<comment type="caution">
    <text evidence="2">The sequence shown here is derived from an EMBL/GenBank/DDBJ whole genome shotgun (WGS) entry which is preliminary data.</text>
</comment>
<gene>
    <name evidence="2" type="ORF">S01H1_22821</name>
</gene>
<proteinExistence type="predicted"/>
<dbReference type="GO" id="GO:0005975">
    <property type="term" value="P:carbohydrate metabolic process"/>
    <property type="evidence" value="ECO:0007669"/>
    <property type="project" value="InterPro"/>
</dbReference>
<evidence type="ECO:0000256" key="1">
    <source>
        <dbReference type="ARBA" id="ARBA00023270"/>
    </source>
</evidence>
<dbReference type="SUPFAM" id="SSF51569">
    <property type="entry name" value="Aldolase"/>
    <property type="match status" value="1"/>
</dbReference>
<evidence type="ECO:0000313" key="2">
    <source>
        <dbReference type="EMBL" id="GAF92155.1"/>
    </source>
</evidence>
<dbReference type="InterPro" id="IPR013785">
    <property type="entry name" value="Aldolase_TIM"/>
</dbReference>
<dbReference type="InterPro" id="IPR018225">
    <property type="entry name" value="Transaldolase_AS"/>
</dbReference>
<dbReference type="PROSITE" id="PS01054">
    <property type="entry name" value="TRANSALDOLASE_1"/>
    <property type="match status" value="1"/>
</dbReference>
<sequence>MTKLHEMAEFGQSVWYDNIRRDLLVAGGLEQLIEDGVSGVTSNPSIFEKAIAGSTEYDQALHSLVDEGLEPGQIYETLAMEDIQR</sequence>
<dbReference type="Pfam" id="PF00923">
    <property type="entry name" value="TAL_FSA"/>
    <property type="match status" value="1"/>
</dbReference>